<reference evidence="2 3" key="1">
    <citation type="submission" date="2021-03" db="EMBL/GenBank/DDBJ databases">
        <title>Enterococcal diversity collection.</title>
        <authorList>
            <person name="Gilmore M.S."/>
            <person name="Schwartzman J."/>
            <person name="Van Tyne D."/>
            <person name="Martin M."/>
            <person name="Earl A.M."/>
            <person name="Manson A.L."/>
            <person name="Straub T."/>
            <person name="Salamzade R."/>
            <person name="Saavedra J."/>
            <person name="Lebreton F."/>
            <person name="Prichula J."/>
            <person name="Schaufler K."/>
            <person name="Gaca A."/>
            <person name="Sgardioli B."/>
            <person name="Wagenaar J."/>
            <person name="Strong T."/>
        </authorList>
    </citation>
    <scope>NUCLEOTIDE SEQUENCE [LARGE SCALE GENOMIC DNA]</scope>
    <source>
        <strain evidence="2 3">669A</strain>
    </source>
</reference>
<dbReference type="Proteomes" id="UP000664601">
    <property type="component" value="Unassembled WGS sequence"/>
</dbReference>
<protein>
    <recommendedName>
        <fullName evidence="4">Alternate signal-mediated exported protein</fullName>
    </recommendedName>
</protein>
<gene>
    <name evidence="2" type="ORF">JZO70_16815</name>
</gene>
<accession>A0ABS3LDX9</accession>
<comment type="caution">
    <text evidence="2">The sequence shown here is derived from an EMBL/GenBank/DDBJ whole genome shotgun (WGS) entry which is preliminary data.</text>
</comment>
<feature type="region of interest" description="Disordered" evidence="1">
    <location>
        <begin position="194"/>
        <end position="214"/>
    </location>
</feature>
<proteinExistence type="predicted"/>
<dbReference type="EMBL" id="JAFREM010000028">
    <property type="protein sequence ID" value="MBO1307839.1"/>
    <property type="molecule type" value="Genomic_DNA"/>
</dbReference>
<evidence type="ECO:0008006" key="4">
    <source>
        <dbReference type="Google" id="ProtNLM"/>
    </source>
</evidence>
<keyword evidence="3" id="KW-1185">Reference proteome</keyword>
<evidence type="ECO:0000313" key="2">
    <source>
        <dbReference type="EMBL" id="MBO1307839.1"/>
    </source>
</evidence>
<name>A0ABS3LDX9_9ENTE</name>
<dbReference type="InterPro" id="IPR016123">
    <property type="entry name" value="Mog1/PsbP_a/b/a-sand"/>
</dbReference>
<evidence type="ECO:0000256" key="1">
    <source>
        <dbReference type="SAM" id="MobiDB-lite"/>
    </source>
</evidence>
<dbReference type="SUPFAM" id="SSF55724">
    <property type="entry name" value="Mog1p/PsbP-like"/>
    <property type="match status" value="1"/>
</dbReference>
<organism evidence="2 3">
    <name type="scientific">Candidatus Enterococcus moelleringii</name>
    <dbReference type="NCBI Taxonomy" id="2815325"/>
    <lineage>
        <taxon>Bacteria</taxon>
        <taxon>Bacillati</taxon>
        <taxon>Bacillota</taxon>
        <taxon>Bacilli</taxon>
        <taxon>Lactobacillales</taxon>
        <taxon>Enterococcaceae</taxon>
        <taxon>Enterococcus</taxon>
    </lineage>
</organism>
<sequence>MKQRKKRFHRPFYLAVSLVCLLLLVGGGYLVYAAMTDSDRKENDFQVGQVETKIFEENFDEEMTETAKDTPVSKEVRIENVGTIKQFVRVMVLPEVRKPIVGDTQNEQVLPMKIGTDVELAEMSTADWIDGGDGYYYYKHQLDPKAKTSYLFKTVKLPAQTSDRYDQTTFTITLKVETVNCAEFAYRDAWWQGSKPSTSPLQEVDTALESKTDK</sequence>
<evidence type="ECO:0000313" key="3">
    <source>
        <dbReference type="Proteomes" id="UP000664601"/>
    </source>
</evidence>
<dbReference type="RefSeq" id="WP_207674830.1">
    <property type="nucleotide sequence ID" value="NZ_JAFREM010000028.1"/>
</dbReference>